<accession>A0ABZ2TRC5</accession>
<dbReference type="Proteomes" id="UP001491088">
    <property type="component" value="Chromosome"/>
</dbReference>
<evidence type="ECO:0000313" key="2">
    <source>
        <dbReference type="EMBL" id="WYW55576.1"/>
    </source>
</evidence>
<feature type="transmembrane region" description="Helical" evidence="1">
    <location>
        <begin position="32"/>
        <end position="51"/>
    </location>
</feature>
<keyword evidence="1" id="KW-0472">Membrane</keyword>
<protein>
    <submittedName>
        <fullName evidence="2">DUF2809 domain-containing protein</fullName>
    </submittedName>
</protein>
<sequence>MQINKKYLLFFLLIFFVEILIALFVRDQFIRPFIGDVLVTVLLFAFCRIFYKGNALKLALGVLIFSFAIEFLQYLKLIEILGLQNNKIAVTVLGATFDWLDLLAYLLGVLISYFIDKKLITPKN</sequence>
<gene>
    <name evidence="2" type="ORF">WG950_13690</name>
</gene>
<dbReference type="RefSeq" id="WP_340933110.1">
    <property type="nucleotide sequence ID" value="NZ_CP150496.1"/>
</dbReference>
<reference evidence="2 3" key="1">
    <citation type="submission" date="2024-03" db="EMBL/GenBank/DDBJ databases">
        <authorList>
            <person name="Cao K."/>
        </authorList>
    </citation>
    <scope>NUCLEOTIDE SEQUENCE [LARGE SCALE GENOMIC DNA]</scope>
    <source>
        <strain evidence="2 3">MCCC 1K00696</strain>
    </source>
</reference>
<feature type="transmembrane region" description="Helical" evidence="1">
    <location>
        <begin position="58"/>
        <end position="76"/>
    </location>
</feature>
<dbReference type="EMBL" id="CP150496">
    <property type="protein sequence ID" value="WYW55576.1"/>
    <property type="molecule type" value="Genomic_DNA"/>
</dbReference>
<dbReference type="InterPro" id="IPR021257">
    <property type="entry name" value="DUF2809"/>
</dbReference>
<evidence type="ECO:0000256" key="1">
    <source>
        <dbReference type="SAM" id="Phobius"/>
    </source>
</evidence>
<name>A0ABZ2TRC5_9FLAO</name>
<feature type="transmembrane region" description="Helical" evidence="1">
    <location>
        <begin position="7"/>
        <end position="26"/>
    </location>
</feature>
<organism evidence="2 3">
    <name type="scientific">Polaribacter marinaquae</name>
    <dbReference type="NCBI Taxonomy" id="1642819"/>
    <lineage>
        <taxon>Bacteria</taxon>
        <taxon>Pseudomonadati</taxon>
        <taxon>Bacteroidota</taxon>
        <taxon>Flavobacteriia</taxon>
        <taxon>Flavobacteriales</taxon>
        <taxon>Flavobacteriaceae</taxon>
    </lineage>
</organism>
<feature type="transmembrane region" description="Helical" evidence="1">
    <location>
        <begin position="88"/>
        <end position="115"/>
    </location>
</feature>
<proteinExistence type="predicted"/>
<keyword evidence="3" id="KW-1185">Reference proteome</keyword>
<keyword evidence="1" id="KW-1133">Transmembrane helix</keyword>
<keyword evidence="1" id="KW-0812">Transmembrane</keyword>
<evidence type="ECO:0000313" key="3">
    <source>
        <dbReference type="Proteomes" id="UP001491088"/>
    </source>
</evidence>
<dbReference type="Pfam" id="PF10990">
    <property type="entry name" value="DUF2809"/>
    <property type="match status" value="1"/>
</dbReference>